<evidence type="ECO:0000313" key="2">
    <source>
        <dbReference type="EMBL" id="RIJ32963.1"/>
    </source>
</evidence>
<keyword evidence="3" id="KW-1185">Reference proteome</keyword>
<sequence length="151" mass="16432">MRPALLASLALLLTALAPGALATEGKDSADILGNWTFQTKPYRDGQCVMTGTMRLTPSPESGLYECELTAVEVCSMWGRSVVLQQCQARRIDNQLTIRSEIDQFLESKLEGLVYVPDNFALTIQSAKRMYGSLISAATAPAIFVRAEEGIS</sequence>
<feature type="chain" id="PRO_5017482977" description="Lipocalin-like domain-containing protein" evidence="1">
    <location>
        <begin position="23"/>
        <end position="151"/>
    </location>
</feature>
<organism evidence="2 3">
    <name type="scientific">Henriciella mobilis</name>
    <dbReference type="NCBI Taxonomy" id="2305467"/>
    <lineage>
        <taxon>Bacteria</taxon>
        <taxon>Pseudomonadati</taxon>
        <taxon>Pseudomonadota</taxon>
        <taxon>Alphaproteobacteria</taxon>
        <taxon>Hyphomonadales</taxon>
        <taxon>Hyphomonadaceae</taxon>
        <taxon>Henriciella</taxon>
    </lineage>
</organism>
<reference evidence="2 3" key="1">
    <citation type="submission" date="2018-08" db="EMBL/GenBank/DDBJ databases">
        <title>Henriciella mobilis sp. nov., isolated from seawater.</title>
        <authorList>
            <person name="Cheng H."/>
            <person name="Wu Y.-H."/>
            <person name="Xu X.-W."/>
            <person name="Guo L.-L."/>
        </authorList>
    </citation>
    <scope>NUCLEOTIDE SEQUENCE [LARGE SCALE GENOMIC DNA]</scope>
    <source>
        <strain evidence="2 3">JN25</strain>
    </source>
</reference>
<name>A0A399RRJ4_9PROT</name>
<keyword evidence="1" id="KW-0732">Signal</keyword>
<gene>
    <name evidence="2" type="ORF">D1223_03710</name>
</gene>
<dbReference type="EMBL" id="QWFX01000005">
    <property type="protein sequence ID" value="RIJ32963.1"/>
    <property type="molecule type" value="Genomic_DNA"/>
</dbReference>
<feature type="signal peptide" evidence="1">
    <location>
        <begin position="1"/>
        <end position="22"/>
    </location>
</feature>
<evidence type="ECO:0008006" key="4">
    <source>
        <dbReference type="Google" id="ProtNLM"/>
    </source>
</evidence>
<accession>A0A399RRJ4</accession>
<evidence type="ECO:0000256" key="1">
    <source>
        <dbReference type="SAM" id="SignalP"/>
    </source>
</evidence>
<dbReference type="RefSeq" id="WP_119375043.1">
    <property type="nucleotide sequence ID" value="NZ_QWFX01000005.1"/>
</dbReference>
<protein>
    <recommendedName>
        <fullName evidence="4">Lipocalin-like domain-containing protein</fullName>
    </recommendedName>
</protein>
<dbReference type="AlphaFoldDB" id="A0A399RRJ4"/>
<comment type="caution">
    <text evidence="2">The sequence shown here is derived from an EMBL/GenBank/DDBJ whole genome shotgun (WGS) entry which is preliminary data.</text>
</comment>
<proteinExistence type="predicted"/>
<evidence type="ECO:0000313" key="3">
    <source>
        <dbReference type="Proteomes" id="UP000266385"/>
    </source>
</evidence>
<dbReference type="Proteomes" id="UP000266385">
    <property type="component" value="Unassembled WGS sequence"/>
</dbReference>
<dbReference type="OrthoDB" id="7619000at2"/>